<protein>
    <submittedName>
        <fullName evidence="1">Uncharacterized protein</fullName>
    </submittedName>
</protein>
<name>A0A5S9QGX8_9GAMM</name>
<sequence length="143" mass="15517">MRMNLGLEEVLGIASGFSFSGLIVQLVYVTDENGNKPAAILNDWSLGYVSGFVDASIQAASIPDNSFVAQRLLLRAFSVLFPSVNSQSLYRRLVRLQDAGSREIYAGMTRGGADVSAWLTRSIVPMSWVDYMCAPDVCESAIA</sequence>
<dbReference type="AlphaFoldDB" id="A0A5S9QGX8"/>
<evidence type="ECO:0000313" key="2">
    <source>
        <dbReference type="Proteomes" id="UP000434580"/>
    </source>
</evidence>
<accession>A0A5S9QGX8</accession>
<gene>
    <name evidence="1" type="ORF">DPBNPPHM_02246</name>
</gene>
<dbReference type="Proteomes" id="UP000434580">
    <property type="component" value="Unassembled WGS sequence"/>
</dbReference>
<evidence type="ECO:0000313" key="1">
    <source>
        <dbReference type="EMBL" id="CAA0117295.1"/>
    </source>
</evidence>
<organism evidence="1 2">
    <name type="scientific">BD1-7 clade bacterium</name>
    <dbReference type="NCBI Taxonomy" id="2029982"/>
    <lineage>
        <taxon>Bacteria</taxon>
        <taxon>Pseudomonadati</taxon>
        <taxon>Pseudomonadota</taxon>
        <taxon>Gammaproteobacteria</taxon>
        <taxon>Cellvibrionales</taxon>
        <taxon>Spongiibacteraceae</taxon>
        <taxon>BD1-7 clade</taxon>
    </lineage>
</organism>
<dbReference type="EMBL" id="CACSII010000019">
    <property type="protein sequence ID" value="CAA0117295.1"/>
    <property type="molecule type" value="Genomic_DNA"/>
</dbReference>
<proteinExistence type="predicted"/>
<reference evidence="1 2" key="1">
    <citation type="submission" date="2019-11" db="EMBL/GenBank/DDBJ databases">
        <authorList>
            <person name="Holert J."/>
        </authorList>
    </citation>
    <scope>NUCLEOTIDE SEQUENCE [LARGE SCALE GENOMIC DNA]</scope>
    <source>
        <strain evidence="1">BC5_2</strain>
    </source>
</reference>
<dbReference type="OrthoDB" id="9864569at2"/>